<accession>A0ABD2W7E9</accession>
<dbReference type="Proteomes" id="UP001627154">
    <property type="component" value="Unassembled WGS sequence"/>
</dbReference>
<protein>
    <submittedName>
        <fullName evidence="1">Uncharacterized protein</fullName>
    </submittedName>
</protein>
<sequence>MSKKLQFMFKVIASAKGNKTNVVAITNIMMEDGKSYLFAQEDQPISEHAELMKTEHYKRVKQSLVNRRDERSIWISCTAELEKVYFNEDGNIMFKGH</sequence>
<comment type="caution">
    <text evidence="1">The sequence shown here is derived from an EMBL/GenBank/DDBJ whole genome shotgun (WGS) entry which is preliminary data.</text>
</comment>
<keyword evidence="2" id="KW-1185">Reference proteome</keyword>
<dbReference type="AlphaFoldDB" id="A0ABD2W7E9"/>
<proteinExistence type="predicted"/>
<gene>
    <name evidence="1" type="ORF">TKK_016170</name>
</gene>
<name>A0ABD2W7E9_9HYME</name>
<evidence type="ECO:0000313" key="1">
    <source>
        <dbReference type="EMBL" id="KAL3388741.1"/>
    </source>
</evidence>
<organism evidence="1 2">
    <name type="scientific">Trichogramma kaykai</name>
    <dbReference type="NCBI Taxonomy" id="54128"/>
    <lineage>
        <taxon>Eukaryota</taxon>
        <taxon>Metazoa</taxon>
        <taxon>Ecdysozoa</taxon>
        <taxon>Arthropoda</taxon>
        <taxon>Hexapoda</taxon>
        <taxon>Insecta</taxon>
        <taxon>Pterygota</taxon>
        <taxon>Neoptera</taxon>
        <taxon>Endopterygota</taxon>
        <taxon>Hymenoptera</taxon>
        <taxon>Apocrita</taxon>
        <taxon>Proctotrupomorpha</taxon>
        <taxon>Chalcidoidea</taxon>
        <taxon>Trichogrammatidae</taxon>
        <taxon>Trichogramma</taxon>
    </lineage>
</organism>
<dbReference type="EMBL" id="JBJJXI010000128">
    <property type="protein sequence ID" value="KAL3388741.1"/>
    <property type="molecule type" value="Genomic_DNA"/>
</dbReference>
<evidence type="ECO:0000313" key="2">
    <source>
        <dbReference type="Proteomes" id="UP001627154"/>
    </source>
</evidence>
<reference evidence="1 2" key="1">
    <citation type="journal article" date="2024" name="bioRxiv">
        <title>A reference genome for Trichogramma kaykai: A tiny desert-dwelling parasitoid wasp with competing sex-ratio distorters.</title>
        <authorList>
            <person name="Culotta J."/>
            <person name="Lindsey A.R."/>
        </authorList>
    </citation>
    <scope>NUCLEOTIDE SEQUENCE [LARGE SCALE GENOMIC DNA]</scope>
    <source>
        <strain evidence="1 2">KSX58</strain>
    </source>
</reference>